<organism evidence="1 2">
    <name type="scientific">Mesorhizobium mediterraneum</name>
    <dbReference type="NCBI Taxonomy" id="43617"/>
    <lineage>
        <taxon>Bacteria</taxon>
        <taxon>Pseudomonadati</taxon>
        <taxon>Pseudomonadota</taxon>
        <taxon>Alphaproteobacteria</taxon>
        <taxon>Hyphomicrobiales</taxon>
        <taxon>Phyllobacteriaceae</taxon>
        <taxon>Mesorhizobium</taxon>
    </lineage>
</organism>
<dbReference type="EMBL" id="NPKI01000026">
    <property type="protein sequence ID" value="PAQ00169.1"/>
    <property type="molecule type" value="Genomic_DNA"/>
</dbReference>
<dbReference type="Proteomes" id="UP000216215">
    <property type="component" value="Unassembled WGS sequence"/>
</dbReference>
<accession>A0AB36R6H4</accession>
<name>A0AB36R6H4_9HYPH</name>
<comment type="caution">
    <text evidence="1">The sequence shown here is derived from an EMBL/GenBank/DDBJ whole genome shotgun (WGS) entry which is preliminary data.</text>
</comment>
<reference evidence="2" key="1">
    <citation type="submission" date="2017-08" db="EMBL/GenBank/DDBJ databases">
        <title>Mesorhizobium wenxinae sp. nov., a novel rhizobial species isolated from root nodules of chickpea (Cicer arietinum L.).</title>
        <authorList>
            <person name="Zhang J."/>
        </authorList>
    </citation>
    <scope>NUCLEOTIDE SEQUENCE [LARGE SCALE GENOMIC DNA]</scope>
    <source>
        <strain evidence="2">USDA 3392</strain>
    </source>
</reference>
<keyword evidence="2" id="KW-1185">Reference proteome</keyword>
<dbReference type="AlphaFoldDB" id="A0AB36R6H4"/>
<gene>
    <name evidence="1" type="ORF">CIT25_20230</name>
</gene>
<dbReference type="RefSeq" id="WP_095486301.1">
    <property type="nucleotide sequence ID" value="NZ_CP088151.1"/>
</dbReference>
<evidence type="ECO:0000313" key="2">
    <source>
        <dbReference type="Proteomes" id="UP000216215"/>
    </source>
</evidence>
<evidence type="ECO:0000313" key="1">
    <source>
        <dbReference type="EMBL" id="PAQ00169.1"/>
    </source>
</evidence>
<proteinExistence type="predicted"/>
<sequence length="64" mass="7172">MALDERSRIAPERTGLMVLRAYAYLKLRRFGHAEQVFRAAAGTGNRNALKGVNDVKVTRDAKIQ</sequence>
<protein>
    <submittedName>
        <fullName evidence="1">Uncharacterized protein</fullName>
    </submittedName>
</protein>